<name>A0A7X3SLS3_9FIRM</name>
<accession>A0A7X3SLS3</accession>
<organism evidence="3 4">
    <name type="scientific">Sporofaciens musculi</name>
    <dbReference type="NCBI Taxonomy" id="2681861"/>
    <lineage>
        <taxon>Bacteria</taxon>
        <taxon>Bacillati</taxon>
        <taxon>Bacillota</taxon>
        <taxon>Clostridia</taxon>
        <taxon>Lachnospirales</taxon>
        <taxon>Lachnospiraceae</taxon>
        <taxon>Sporofaciens</taxon>
    </lineage>
</organism>
<feature type="region of interest" description="Disordered" evidence="1">
    <location>
        <begin position="270"/>
        <end position="314"/>
    </location>
</feature>
<sequence length="477" mass="54914">MNRSKRLYVLFGVLLVFCAVTLGVSRYEEHTEKIKNSNEIIMEINSDDVTSLSWECGSEAFAFHKDEIWLYDEDENFPVNEDKIGQLLDNFKSFGVSFMIEDAEDLSQYGLNEPICKIYIGEGEETYEIALGNYSEMDEERYVSIGDGNVYLVKDDPLNSFDIELSEMIRHDKIPEFDFVTEIEFAGSENYKAVYKEDNQVTYSKEDVYFVKEDGKELPLDTENVDRYLEVIRELNLTNYVSYYVTDEELRTYGLDEPELDVTLKYLAAEDEGEEETEETVAFHISREPEEKKRAEEAAKSSASDESPEDTETVEEITAYVRVGESKIIYKLSGLDYEELMDASYNAFRHKKVIWVDFDDISHVEISLEGAEYELTVKEEDKENVWYYQKEEIETDDFRNALNSLSASEFTEEEPAGKEEISLTLQINSDNQPEVQIELYRYDGDNCLAVVDGTSVALVDRSYVVGLIEAVNSIVLN</sequence>
<reference evidence="3 4" key="1">
    <citation type="submission" date="2019-12" db="EMBL/GenBank/DDBJ databases">
        <title>Sporaefaciens musculi gen. nov., sp. nov., a novel bacterium isolated from the caecum of an obese mouse.</title>
        <authorList>
            <person name="Rasmussen T.S."/>
            <person name="Streidl T."/>
            <person name="Hitch T.C.A."/>
            <person name="Wortmann E."/>
            <person name="Deptula P."/>
            <person name="Hansen M."/>
            <person name="Nielsen D.S."/>
            <person name="Clavel T."/>
            <person name="Vogensen F.K."/>
        </authorList>
    </citation>
    <scope>NUCLEOTIDE SEQUENCE [LARGE SCALE GENOMIC DNA]</scope>
    <source>
        <strain evidence="3 4">WCA-9-b2</strain>
    </source>
</reference>
<protein>
    <submittedName>
        <fullName evidence="3">DUF4340 domain-containing protein</fullName>
    </submittedName>
</protein>
<dbReference type="Pfam" id="PF14238">
    <property type="entry name" value="DUF4340"/>
    <property type="match status" value="1"/>
</dbReference>
<evidence type="ECO:0000256" key="1">
    <source>
        <dbReference type="SAM" id="MobiDB-lite"/>
    </source>
</evidence>
<evidence type="ECO:0000313" key="3">
    <source>
        <dbReference type="EMBL" id="MXP78745.1"/>
    </source>
</evidence>
<dbReference type="InterPro" id="IPR025641">
    <property type="entry name" value="DUF4340"/>
</dbReference>
<dbReference type="AlphaFoldDB" id="A0A7X3SLS3"/>
<feature type="compositionally biased region" description="Acidic residues" evidence="1">
    <location>
        <begin position="270"/>
        <end position="279"/>
    </location>
</feature>
<dbReference type="RefSeq" id="WP_159755803.1">
    <property type="nucleotide sequence ID" value="NZ_WUQX01000001.1"/>
</dbReference>
<dbReference type="EMBL" id="WUQX01000001">
    <property type="protein sequence ID" value="MXP78745.1"/>
    <property type="molecule type" value="Genomic_DNA"/>
</dbReference>
<comment type="caution">
    <text evidence="3">The sequence shown here is derived from an EMBL/GenBank/DDBJ whole genome shotgun (WGS) entry which is preliminary data.</text>
</comment>
<gene>
    <name evidence="3" type="ORF">GN277_26415</name>
</gene>
<keyword evidence="4" id="KW-1185">Reference proteome</keyword>
<evidence type="ECO:0000313" key="4">
    <source>
        <dbReference type="Proteomes" id="UP000460412"/>
    </source>
</evidence>
<dbReference type="Proteomes" id="UP000460412">
    <property type="component" value="Unassembled WGS sequence"/>
</dbReference>
<proteinExistence type="predicted"/>
<evidence type="ECO:0000259" key="2">
    <source>
        <dbReference type="Pfam" id="PF14238"/>
    </source>
</evidence>
<feature type="domain" description="DUF4340" evidence="2">
    <location>
        <begin position="69"/>
        <end position="258"/>
    </location>
</feature>
<feature type="compositionally biased region" description="Basic and acidic residues" evidence="1">
    <location>
        <begin position="285"/>
        <end position="299"/>
    </location>
</feature>